<keyword evidence="2" id="KW-0812">Transmembrane</keyword>
<feature type="compositionally biased region" description="Polar residues" evidence="1">
    <location>
        <begin position="52"/>
        <end position="65"/>
    </location>
</feature>
<dbReference type="Proteomes" id="UP001454036">
    <property type="component" value="Unassembled WGS sequence"/>
</dbReference>
<evidence type="ECO:0000256" key="1">
    <source>
        <dbReference type="SAM" id="MobiDB-lite"/>
    </source>
</evidence>
<dbReference type="PANTHER" id="PTHR37741:SF1">
    <property type="entry name" value="TRANSMEMBRANE PROTEIN"/>
    <property type="match status" value="1"/>
</dbReference>
<keyword evidence="2" id="KW-1133">Transmembrane helix</keyword>
<evidence type="ECO:0000313" key="4">
    <source>
        <dbReference type="Proteomes" id="UP001454036"/>
    </source>
</evidence>
<dbReference type="AlphaFoldDB" id="A0AAV3QAS2"/>
<keyword evidence="2" id="KW-0472">Membrane</keyword>
<evidence type="ECO:0000256" key="2">
    <source>
        <dbReference type="SAM" id="Phobius"/>
    </source>
</evidence>
<dbReference type="PANTHER" id="PTHR37741">
    <property type="entry name" value="TRANSMEMBRANE PROTEIN"/>
    <property type="match status" value="1"/>
</dbReference>
<reference evidence="3 4" key="1">
    <citation type="submission" date="2024-01" db="EMBL/GenBank/DDBJ databases">
        <title>The complete chloroplast genome sequence of Lithospermum erythrorhizon: insights into the phylogenetic relationship among Boraginaceae species and the maternal lineages of purple gromwells.</title>
        <authorList>
            <person name="Okada T."/>
            <person name="Watanabe K."/>
        </authorList>
    </citation>
    <scope>NUCLEOTIDE SEQUENCE [LARGE SCALE GENOMIC DNA]</scope>
</reference>
<feature type="region of interest" description="Disordered" evidence="1">
    <location>
        <begin position="22"/>
        <end position="87"/>
    </location>
</feature>
<sequence>MAGYIAENDAFGTASNMSYKDALLERDNANPQQQHHRPIPPPPLQQRKRQHAQPSNLKPKNSLGITSRKERKKKENNPENDDEDKDGIQDLKSGLIISGAVMAAIGAFFAIIKSLKEA</sequence>
<keyword evidence="4" id="KW-1185">Reference proteome</keyword>
<gene>
    <name evidence="3" type="ORF">LIER_17538</name>
</gene>
<protein>
    <submittedName>
        <fullName evidence="3">Uncharacterized protein</fullName>
    </submittedName>
</protein>
<dbReference type="EMBL" id="BAABME010004095">
    <property type="protein sequence ID" value="GAA0161159.1"/>
    <property type="molecule type" value="Genomic_DNA"/>
</dbReference>
<evidence type="ECO:0000313" key="3">
    <source>
        <dbReference type="EMBL" id="GAA0161159.1"/>
    </source>
</evidence>
<accession>A0AAV3QAS2</accession>
<proteinExistence type="predicted"/>
<name>A0AAV3QAS2_LITER</name>
<comment type="caution">
    <text evidence="3">The sequence shown here is derived from an EMBL/GenBank/DDBJ whole genome shotgun (WGS) entry which is preliminary data.</text>
</comment>
<organism evidence="3 4">
    <name type="scientific">Lithospermum erythrorhizon</name>
    <name type="common">Purple gromwell</name>
    <name type="synonym">Lithospermum officinale var. erythrorhizon</name>
    <dbReference type="NCBI Taxonomy" id="34254"/>
    <lineage>
        <taxon>Eukaryota</taxon>
        <taxon>Viridiplantae</taxon>
        <taxon>Streptophyta</taxon>
        <taxon>Embryophyta</taxon>
        <taxon>Tracheophyta</taxon>
        <taxon>Spermatophyta</taxon>
        <taxon>Magnoliopsida</taxon>
        <taxon>eudicotyledons</taxon>
        <taxon>Gunneridae</taxon>
        <taxon>Pentapetalae</taxon>
        <taxon>asterids</taxon>
        <taxon>lamiids</taxon>
        <taxon>Boraginales</taxon>
        <taxon>Boraginaceae</taxon>
        <taxon>Boraginoideae</taxon>
        <taxon>Lithospermeae</taxon>
        <taxon>Lithospermum</taxon>
    </lineage>
</organism>
<feature type="transmembrane region" description="Helical" evidence="2">
    <location>
        <begin position="94"/>
        <end position="112"/>
    </location>
</feature>